<name>I8TCV0_9GAMM</name>
<evidence type="ECO:0000256" key="3">
    <source>
        <dbReference type="ARBA" id="ARBA00022692"/>
    </source>
</evidence>
<accession>I8TCV0</accession>
<feature type="transmembrane region" description="Helical" evidence="6">
    <location>
        <begin position="423"/>
        <end position="451"/>
    </location>
</feature>
<comment type="caution">
    <text evidence="9">The sequence shown here is derived from an EMBL/GenBank/DDBJ whole genome shotgun (WGS) entry which is preliminary data.</text>
</comment>
<feature type="transmembrane region" description="Helical" evidence="6">
    <location>
        <begin position="354"/>
        <end position="378"/>
    </location>
</feature>
<evidence type="ECO:0000256" key="6">
    <source>
        <dbReference type="SAM" id="Phobius"/>
    </source>
</evidence>
<evidence type="ECO:0000313" key="10">
    <source>
        <dbReference type="Proteomes" id="UP000003704"/>
    </source>
</evidence>
<dbReference type="GO" id="GO:0005886">
    <property type="term" value="C:plasma membrane"/>
    <property type="evidence" value="ECO:0007669"/>
    <property type="project" value="UniProtKB-SubCell"/>
</dbReference>
<organism evidence="9 10">
    <name type="scientific">Hydrocarboniphaga effusa AP103</name>
    <dbReference type="NCBI Taxonomy" id="1172194"/>
    <lineage>
        <taxon>Bacteria</taxon>
        <taxon>Pseudomonadati</taxon>
        <taxon>Pseudomonadota</taxon>
        <taxon>Gammaproteobacteria</taxon>
        <taxon>Nevskiales</taxon>
        <taxon>Nevskiaceae</taxon>
        <taxon>Hydrocarboniphaga</taxon>
    </lineage>
</organism>
<keyword evidence="5 6" id="KW-0472">Membrane</keyword>
<evidence type="ECO:0000259" key="8">
    <source>
        <dbReference type="Pfam" id="PF12704"/>
    </source>
</evidence>
<feature type="domain" description="ABC3 transporter permease C-terminal" evidence="7">
    <location>
        <begin position="716"/>
        <end position="830"/>
    </location>
</feature>
<dbReference type="PANTHER" id="PTHR30287:SF1">
    <property type="entry name" value="INNER MEMBRANE PROTEIN"/>
    <property type="match status" value="1"/>
</dbReference>
<comment type="subcellular location">
    <subcellularLocation>
        <location evidence="1">Cell membrane</location>
        <topology evidence="1">Multi-pass membrane protein</topology>
    </subcellularLocation>
</comment>
<gene>
    <name evidence="9" type="ORF">WQQ_16250</name>
</gene>
<feature type="domain" description="MacB-like periplasmic core" evidence="8">
    <location>
        <begin position="32"/>
        <end position="234"/>
    </location>
</feature>
<dbReference type="InterPro" id="IPR025857">
    <property type="entry name" value="MacB_PCD"/>
</dbReference>
<keyword evidence="3 6" id="KW-0812">Transmembrane</keyword>
<feature type="transmembrane region" description="Helical" evidence="6">
    <location>
        <begin position="472"/>
        <end position="493"/>
    </location>
</feature>
<evidence type="ECO:0000256" key="5">
    <source>
        <dbReference type="ARBA" id="ARBA00023136"/>
    </source>
</evidence>
<feature type="transmembrane region" description="Helical" evidence="6">
    <location>
        <begin position="399"/>
        <end position="417"/>
    </location>
</feature>
<keyword evidence="10" id="KW-1185">Reference proteome</keyword>
<dbReference type="InterPro" id="IPR003838">
    <property type="entry name" value="ABC3_permease_C"/>
</dbReference>
<feature type="transmembrane region" description="Helical" evidence="6">
    <location>
        <begin position="765"/>
        <end position="788"/>
    </location>
</feature>
<dbReference type="PANTHER" id="PTHR30287">
    <property type="entry name" value="MEMBRANE COMPONENT OF PREDICTED ABC SUPERFAMILY METABOLITE UPTAKE TRANSPORTER"/>
    <property type="match status" value="1"/>
</dbReference>
<reference evidence="9 10" key="1">
    <citation type="journal article" date="2012" name="J. Bacteriol.">
        <title>Genome Sequence of n-Alkane-Degrading Hydrocarboniphaga effusa Strain AP103T (ATCC BAA-332T).</title>
        <authorList>
            <person name="Chang H.K."/>
            <person name="Zylstra G.J."/>
            <person name="Chae J.C."/>
        </authorList>
    </citation>
    <scope>NUCLEOTIDE SEQUENCE [LARGE SCALE GENOMIC DNA]</scope>
    <source>
        <strain evidence="9 10">AP103</strain>
    </source>
</reference>
<dbReference type="STRING" id="1172194.WQQ_16250"/>
<proteinExistence type="predicted"/>
<evidence type="ECO:0000313" key="9">
    <source>
        <dbReference type="EMBL" id="EIT71488.1"/>
    </source>
</evidence>
<protein>
    <recommendedName>
        <fullName evidence="11">ABC3 transporter permease protein domain-containing protein</fullName>
    </recommendedName>
</protein>
<dbReference type="Pfam" id="PF12704">
    <property type="entry name" value="MacB_PCD"/>
    <property type="match status" value="1"/>
</dbReference>
<dbReference type="OrthoDB" id="5292592at2"/>
<feature type="transmembrane region" description="Helical" evidence="6">
    <location>
        <begin position="305"/>
        <end position="334"/>
    </location>
</feature>
<dbReference type="Pfam" id="PF02687">
    <property type="entry name" value="FtsX"/>
    <property type="match status" value="2"/>
</dbReference>
<evidence type="ECO:0000256" key="1">
    <source>
        <dbReference type="ARBA" id="ARBA00004651"/>
    </source>
</evidence>
<evidence type="ECO:0000259" key="7">
    <source>
        <dbReference type="Pfam" id="PF02687"/>
    </source>
</evidence>
<feature type="domain" description="ABC3 transporter permease C-terminal" evidence="7">
    <location>
        <begin position="268"/>
        <end position="385"/>
    </location>
</feature>
<keyword evidence="4 6" id="KW-1133">Transmembrane helix</keyword>
<dbReference type="EMBL" id="AKGD01000001">
    <property type="protein sequence ID" value="EIT71488.1"/>
    <property type="molecule type" value="Genomic_DNA"/>
</dbReference>
<keyword evidence="2" id="KW-1003">Cell membrane</keyword>
<dbReference type="InterPro" id="IPR038766">
    <property type="entry name" value="Membrane_comp_ABC_pdt"/>
</dbReference>
<evidence type="ECO:0000256" key="2">
    <source>
        <dbReference type="ARBA" id="ARBA00022475"/>
    </source>
</evidence>
<dbReference type="RefSeq" id="WP_007184574.1">
    <property type="nucleotide sequence ID" value="NZ_AKGD01000001.1"/>
</dbReference>
<dbReference type="AlphaFoldDB" id="I8TCV0"/>
<sequence>MSASTSANAGWLAALRFSARRLRRGWRSGELLILTLALVVSVASASAVGLFSDRVRRAVTQQSGDAIGADAIISSRSALPDSTLDELRALGLRTARITELQSVILSGDDTLLVAVKAAEPGYPLRGALRIAAQPFAPAHETREVPGLDEVWVDARAWQTLQLQPGASLQLGESTFRVTGVIEYEPDRGAGFTDLAPRALINAQALPATQLVGVGSRTQNAVLLAGEAAQLDAAEKLELPQGVRFMRPDQARPEVGRALGAAGQFLDIAVLAAILLSAAAVALSARQHGQRQRDEVALLKCLGASSAYVGAVLVSQLFLLGAIAGLVGAMIGFAGQAVLAGLLAALVDTPLPAPAIAPLLTAWALELVLLLGFALPPVLRARSVPPVRVFQRNLGEDRSLVVGLLALASAIGLLWWQAGDTKLAVSVLGGAVGTALVLGAMAWGLVWALTPLRRAGRTALRFGLGNVARRRGASVGQVVALGAALLSLLLLAVVQRDLLEAWRNRVPADAPNQFLINIQPEQVEPLKQFFAGRGYPGIELWPMARGRLTAFNGKPVTADSFDDPETRRWINREFNLSWTERFGDDNRLVEGQWWDASAAGKPWLSVDDYVVERLHAKIGDKLTLAIADREIELEVVNVREVKWESFKPNFFLVTPPGTLDSAAGMAQYLTAVHVGADQRGLLRDLIKAFPNVTAFDIEATMNQVRGIVDRVVQAVQFLFAFALAAGACVLLAAIESTRAERVRETALLRTLGAARRTIAIGLVTEYLVLGLLAGLVAAAAAQIIAWVLAREIFELPYTWSPLLWIVGAVGGALLVVALGWWSLRKVLDTPPRVVLSAGG</sequence>
<feature type="transmembrane region" description="Helical" evidence="6">
    <location>
        <begin position="264"/>
        <end position="284"/>
    </location>
</feature>
<feature type="transmembrane region" description="Helical" evidence="6">
    <location>
        <begin position="713"/>
        <end position="733"/>
    </location>
</feature>
<evidence type="ECO:0000256" key="4">
    <source>
        <dbReference type="ARBA" id="ARBA00022989"/>
    </source>
</evidence>
<dbReference type="Proteomes" id="UP000003704">
    <property type="component" value="Unassembled WGS sequence"/>
</dbReference>
<evidence type="ECO:0008006" key="11">
    <source>
        <dbReference type="Google" id="ProtNLM"/>
    </source>
</evidence>
<feature type="transmembrane region" description="Helical" evidence="6">
    <location>
        <begin position="800"/>
        <end position="822"/>
    </location>
</feature>